<feature type="compositionally biased region" description="Polar residues" evidence="1">
    <location>
        <begin position="22"/>
        <end position="31"/>
    </location>
</feature>
<accession>A0A8J4XCD5</accession>
<dbReference type="EMBL" id="QNUK01000351">
    <property type="protein sequence ID" value="KAF5894870.1"/>
    <property type="molecule type" value="Genomic_DNA"/>
</dbReference>
<reference evidence="2" key="1">
    <citation type="submission" date="2020-07" db="EMBL/GenBank/DDBJ databases">
        <title>Clarias magur genome sequencing, assembly and annotation.</title>
        <authorList>
            <person name="Kushwaha B."/>
            <person name="Kumar R."/>
            <person name="Das P."/>
            <person name="Joshi C.G."/>
            <person name="Kumar D."/>
            <person name="Nagpure N.S."/>
            <person name="Pandey M."/>
            <person name="Agarwal S."/>
            <person name="Srivastava S."/>
            <person name="Singh M."/>
            <person name="Sahoo L."/>
            <person name="Jayasankar P."/>
            <person name="Meher P.K."/>
            <person name="Koringa P.G."/>
            <person name="Iquebal M.A."/>
            <person name="Das S.P."/>
            <person name="Bit A."/>
            <person name="Patnaik S."/>
            <person name="Patel N."/>
            <person name="Shah T.M."/>
            <person name="Hinsu A."/>
            <person name="Jena J.K."/>
        </authorList>
    </citation>
    <scope>NUCLEOTIDE SEQUENCE</scope>
    <source>
        <strain evidence="2">CIFAMagur01</strain>
        <tissue evidence="2">Testis</tissue>
    </source>
</reference>
<keyword evidence="3" id="KW-1185">Reference proteome</keyword>
<organism evidence="2 3">
    <name type="scientific">Clarias magur</name>
    <name type="common">Asian catfish</name>
    <name type="synonym">Macropteronotus magur</name>
    <dbReference type="NCBI Taxonomy" id="1594786"/>
    <lineage>
        <taxon>Eukaryota</taxon>
        <taxon>Metazoa</taxon>
        <taxon>Chordata</taxon>
        <taxon>Craniata</taxon>
        <taxon>Vertebrata</taxon>
        <taxon>Euteleostomi</taxon>
        <taxon>Actinopterygii</taxon>
        <taxon>Neopterygii</taxon>
        <taxon>Teleostei</taxon>
        <taxon>Ostariophysi</taxon>
        <taxon>Siluriformes</taxon>
        <taxon>Clariidae</taxon>
        <taxon>Clarias</taxon>
    </lineage>
</organism>
<protein>
    <submittedName>
        <fullName evidence="2">Uncharacterized protein</fullName>
    </submittedName>
</protein>
<dbReference type="Proteomes" id="UP000727407">
    <property type="component" value="Unassembled WGS sequence"/>
</dbReference>
<feature type="compositionally biased region" description="Basic and acidic residues" evidence="1">
    <location>
        <begin position="34"/>
        <end position="47"/>
    </location>
</feature>
<evidence type="ECO:0000313" key="3">
    <source>
        <dbReference type="Proteomes" id="UP000727407"/>
    </source>
</evidence>
<sequence length="132" mass="14810">MRCGESPSGHDRLDTLFSHVRQTSGSTSSIRHSAHTDRTHSQYSHDRLWSNAESPTRLSTQRSRFSIPLVKRSKVAGHIITFVYLHNARLFAPKIVSIIALTSLFVRVPATDQVEVAHCDKCGVAVQVYLLR</sequence>
<evidence type="ECO:0000313" key="2">
    <source>
        <dbReference type="EMBL" id="KAF5894870.1"/>
    </source>
</evidence>
<feature type="region of interest" description="Disordered" evidence="1">
    <location>
        <begin position="22"/>
        <end position="47"/>
    </location>
</feature>
<proteinExistence type="predicted"/>
<evidence type="ECO:0000256" key="1">
    <source>
        <dbReference type="SAM" id="MobiDB-lite"/>
    </source>
</evidence>
<dbReference type="AlphaFoldDB" id="A0A8J4XCD5"/>
<gene>
    <name evidence="2" type="ORF">DAT39_015409</name>
</gene>
<comment type="caution">
    <text evidence="2">The sequence shown here is derived from an EMBL/GenBank/DDBJ whole genome shotgun (WGS) entry which is preliminary data.</text>
</comment>
<name>A0A8J4XCD5_CLAMG</name>